<dbReference type="InterPro" id="IPR050353">
    <property type="entry name" value="PyrK_electron_transfer"/>
</dbReference>
<dbReference type="GO" id="GO:0016491">
    <property type="term" value="F:oxidoreductase activity"/>
    <property type="evidence" value="ECO:0007669"/>
    <property type="project" value="InterPro"/>
</dbReference>
<evidence type="ECO:0000256" key="11">
    <source>
        <dbReference type="HAMAP-Rule" id="MF_01211"/>
    </source>
</evidence>
<evidence type="ECO:0000256" key="9">
    <source>
        <dbReference type="ARBA" id="ARBA00023004"/>
    </source>
</evidence>
<comment type="similarity">
    <text evidence="1 11">Belongs to the PyrK family.</text>
</comment>
<keyword evidence="7 11" id="KW-0665">Pyrimidine biosynthesis</keyword>
<keyword evidence="4 11" id="KW-0001">2Fe-2S</keyword>
<dbReference type="RefSeq" id="WP_091931488.1">
    <property type="nucleotide sequence ID" value="NZ_FOUJ01000001.1"/>
</dbReference>
<dbReference type="Gene3D" id="2.10.240.10">
    <property type="entry name" value="Dihydroorotate dehydrogenase, electron transfer subunit"/>
    <property type="match status" value="1"/>
</dbReference>
<evidence type="ECO:0000256" key="7">
    <source>
        <dbReference type="ARBA" id="ARBA00022975"/>
    </source>
</evidence>
<evidence type="ECO:0000256" key="1">
    <source>
        <dbReference type="ARBA" id="ARBA00006422"/>
    </source>
</evidence>
<dbReference type="GO" id="GO:0051537">
    <property type="term" value="F:2 iron, 2 sulfur cluster binding"/>
    <property type="evidence" value="ECO:0007669"/>
    <property type="project" value="UniProtKB-KW"/>
</dbReference>
<dbReference type="Gene3D" id="3.40.50.80">
    <property type="entry name" value="Nucleotide-binding domain of ferredoxin-NADP reductase (FNR) module"/>
    <property type="match status" value="1"/>
</dbReference>
<dbReference type="AlphaFoldDB" id="A0A1I4NG16"/>
<dbReference type="UniPathway" id="UPA00070">
    <property type="reaction ID" value="UER00945"/>
</dbReference>
<dbReference type="InterPro" id="IPR012165">
    <property type="entry name" value="Cyt_c3_hydrogenase_gsu"/>
</dbReference>
<dbReference type="InterPro" id="IPR039261">
    <property type="entry name" value="FNR_nucleotide-bd"/>
</dbReference>
<dbReference type="STRING" id="487685.SAMN04488696_0017"/>
<dbReference type="NCBIfam" id="NF000796">
    <property type="entry name" value="PRK00054.1-1"/>
    <property type="match status" value="1"/>
</dbReference>
<keyword evidence="2 11" id="KW-0813">Transport</keyword>
<evidence type="ECO:0000259" key="13">
    <source>
        <dbReference type="PROSITE" id="PS51384"/>
    </source>
</evidence>
<name>A0A1I4NG16_9EURY</name>
<comment type="pathway">
    <text evidence="11">Pyrimidine metabolism; UMP biosynthesis via de novo pathway; orotate from (S)-dihydroorotate (NAD(+) route): step 1/1.</text>
</comment>
<feature type="domain" description="FAD-binding FR-type" evidence="13">
    <location>
        <begin position="1"/>
        <end position="89"/>
    </location>
</feature>
<dbReference type="HAMAP" id="MF_01211">
    <property type="entry name" value="DHODB_Fe_S_bind"/>
    <property type="match status" value="1"/>
</dbReference>
<accession>A0A1I4NG16</accession>
<keyword evidence="6 11" id="KW-0274">FAD</keyword>
<dbReference type="InterPro" id="IPR037117">
    <property type="entry name" value="Dihydroorotate_DH_ele_sf"/>
</dbReference>
<dbReference type="InterPro" id="IPR019480">
    <property type="entry name" value="Dihydroorotate_DH_Fe-S-bd"/>
</dbReference>
<keyword evidence="3 11" id="KW-0285">Flavoprotein</keyword>
<comment type="subunit">
    <text evidence="11">Heterotetramer of 2 PyrK and 2 PyrD type B subunits.</text>
</comment>
<dbReference type="SUPFAM" id="SSF52343">
    <property type="entry name" value="Ferredoxin reductase-like, C-terminal NADP-linked domain"/>
    <property type="match status" value="1"/>
</dbReference>
<keyword evidence="10 11" id="KW-0411">Iron-sulfur</keyword>
<dbReference type="CDD" id="cd06220">
    <property type="entry name" value="DHOD_e_trans_like2"/>
    <property type="match status" value="1"/>
</dbReference>
<dbReference type="InterPro" id="IPR017938">
    <property type="entry name" value="Riboflavin_synthase-like_b-brl"/>
</dbReference>
<keyword evidence="9 11" id="KW-0408">Iron</keyword>
<dbReference type="EMBL" id="FOUJ01000001">
    <property type="protein sequence ID" value="SFM14335.1"/>
    <property type="molecule type" value="Genomic_DNA"/>
</dbReference>
<feature type="binding site" evidence="11 12">
    <location>
        <position position="229"/>
    </location>
    <ligand>
        <name>[2Fe-2S] cluster</name>
        <dbReference type="ChEBI" id="CHEBI:190135"/>
    </ligand>
</feature>
<dbReference type="PIRSF" id="PIRSF006816">
    <property type="entry name" value="Cyc3_hyd_g"/>
    <property type="match status" value="1"/>
</dbReference>
<dbReference type="PANTHER" id="PTHR43513:SF3">
    <property type="entry name" value="DIHYDROOROTATE DEHYDROGENASE B (NAD(+)), ELECTRON TRANSFER SUBUNIT-RELATED"/>
    <property type="match status" value="1"/>
</dbReference>
<evidence type="ECO:0000256" key="12">
    <source>
        <dbReference type="PIRSR" id="PIRSR006816-2"/>
    </source>
</evidence>
<feature type="binding site" evidence="11 12">
    <location>
        <position position="211"/>
    </location>
    <ligand>
        <name>[2Fe-2S] cluster</name>
        <dbReference type="ChEBI" id="CHEBI:190135"/>
    </ligand>
</feature>
<dbReference type="GO" id="GO:0046872">
    <property type="term" value="F:metal ion binding"/>
    <property type="evidence" value="ECO:0007669"/>
    <property type="project" value="UniProtKB-KW"/>
</dbReference>
<comment type="function">
    <text evidence="11">Responsible for channeling the electrons from the oxidation of dihydroorotate from the FMN redox center in the PyrD type B subunit to the ultimate electron acceptor NAD(+).</text>
</comment>
<feature type="binding site" evidence="11 12">
    <location>
        <position position="219"/>
    </location>
    <ligand>
        <name>[2Fe-2S] cluster</name>
        <dbReference type="ChEBI" id="CHEBI:190135"/>
    </ligand>
</feature>
<sequence>MYPIDVTITKIIEETPSTRTFVFDRNFDEAIAGQFVMVWIRGVDEIPMGLSSKNSITVQKVGDATEKMFALKEGDTLGIRGPFGKGFTLPDKDEKILLIAGGVGTVPLALLAEYASSTGVCMSTILGARNADELLFVDHFTSCGELHLTTDDGSAHRCGFVTDILAETDIKAYDRIYTCGPEMMMKAIFGMLEKEDALEKTEFSLHRYFKCGIGVCGACCMDKKGLRVCKDGPVFNGLQLIDSEFGNYMRGPSGNKKQF</sequence>
<evidence type="ECO:0000313" key="15">
    <source>
        <dbReference type="Proteomes" id="UP000198535"/>
    </source>
</evidence>
<keyword evidence="5 11" id="KW-0479">Metal-binding</keyword>
<proteinExistence type="inferred from homology"/>
<gene>
    <name evidence="11" type="primary">pyrK</name>
    <name evidence="14" type="ORF">SAMN04488696_0017</name>
</gene>
<dbReference type="OrthoDB" id="35401at2157"/>
<comment type="cofactor">
    <cofactor evidence="12">
        <name>[2Fe-2S] cluster</name>
        <dbReference type="ChEBI" id="CHEBI:190135"/>
    </cofactor>
    <text evidence="12">Binds 1 [2Fe-2S] cluster per subunit.</text>
</comment>
<dbReference type="Pfam" id="PF10418">
    <property type="entry name" value="DHODB_Fe-S_bind"/>
    <property type="match status" value="1"/>
</dbReference>
<evidence type="ECO:0000256" key="2">
    <source>
        <dbReference type="ARBA" id="ARBA00022448"/>
    </source>
</evidence>
<evidence type="ECO:0000256" key="5">
    <source>
        <dbReference type="ARBA" id="ARBA00022723"/>
    </source>
</evidence>
<protein>
    <recommendedName>
        <fullName evidence="11">Probable dihydroorotate dehydrogenase B (NAD(+)), electron transfer subunit</fullName>
    </recommendedName>
    <alternativeName>
        <fullName evidence="11">Dihydroorotate oxidase B, electron transfer subunit</fullName>
    </alternativeName>
</protein>
<dbReference type="GO" id="GO:0009055">
    <property type="term" value="F:electron transfer activity"/>
    <property type="evidence" value="ECO:0007669"/>
    <property type="project" value="UniProtKB-UniRule"/>
</dbReference>
<dbReference type="Proteomes" id="UP000198535">
    <property type="component" value="Unassembled WGS sequence"/>
</dbReference>
<evidence type="ECO:0000256" key="10">
    <source>
        <dbReference type="ARBA" id="ARBA00023014"/>
    </source>
</evidence>
<evidence type="ECO:0000256" key="3">
    <source>
        <dbReference type="ARBA" id="ARBA00022630"/>
    </source>
</evidence>
<evidence type="ECO:0000313" key="14">
    <source>
        <dbReference type="EMBL" id="SFM14335.1"/>
    </source>
</evidence>
<evidence type="ECO:0000256" key="6">
    <source>
        <dbReference type="ARBA" id="ARBA00022827"/>
    </source>
</evidence>
<comment type="cofactor">
    <cofactor evidence="11">
        <name>FAD</name>
        <dbReference type="ChEBI" id="CHEBI:57692"/>
    </cofactor>
    <text evidence="11">Binds 1 FAD per subunit.</text>
</comment>
<dbReference type="PANTHER" id="PTHR43513">
    <property type="entry name" value="DIHYDROOROTATE DEHYDROGENASE B (NAD(+)), ELECTRON TRANSFER SUBUNIT"/>
    <property type="match status" value="1"/>
</dbReference>
<dbReference type="PROSITE" id="PS51384">
    <property type="entry name" value="FAD_FR"/>
    <property type="match status" value="1"/>
</dbReference>
<organism evidence="14 15">
    <name type="scientific">Methanolobus profundi</name>
    <dbReference type="NCBI Taxonomy" id="487685"/>
    <lineage>
        <taxon>Archaea</taxon>
        <taxon>Methanobacteriati</taxon>
        <taxon>Methanobacteriota</taxon>
        <taxon>Stenosarchaea group</taxon>
        <taxon>Methanomicrobia</taxon>
        <taxon>Methanosarcinales</taxon>
        <taxon>Methanosarcinaceae</taxon>
        <taxon>Methanolobus</taxon>
    </lineage>
</organism>
<keyword evidence="8 11" id="KW-0249">Electron transport</keyword>
<dbReference type="GO" id="GO:0044205">
    <property type="term" value="P:'de novo' UMP biosynthetic process"/>
    <property type="evidence" value="ECO:0007669"/>
    <property type="project" value="UniProtKB-UniRule"/>
</dbReference>
<comment type="cofactor">
    <cofactor evidence="11">
        <name>[2Fe-2S] cluster</name>
        <dbReference type="ChEBI" id="CHEBI:190135"/>
    </cofactor>
    <text evidence="11">Binds 1 [2Fe-2S] cluster per subunit.</text>
</comment>
<dbReference type="GO" id="GO:0050660">
    <property type="term" value="F:flavin adenine dinucleotide binding"/>
    <property type="evidence" value="ECO:0007669"/>
    <property type="project" value="InterPro"/>
</dbReference>
<keyword evidence="15" id="KW-1185">Reference proteome</keyword>
<feature type="binding site" evidence="11 12">
    <location>
        <position position="216"/>
    </location>
    <ligand>
        <name>[2Fe-2S] cluster</name>
        <dbReference type="ChEBI" id="CHEBI:190135"/>
    </ligand>
</feature>
<evidence type="ECO:0000256" key="8">
    <source>
        <dbReference type="ARBA" id="ARBA00022982"/>
    </source>
</evidence>
<reference evidence="15" key="1">
    <citation type="submission" date="2016-10" db="EMBL/GenBank/DDBJ databases">
        <authorList>
            <person name="Varghese N."/>
            <person name="Submissions S."/>
        </authorList>
    </citation>
    <scope>NUCLEOTIDE SEQUENCE [LARGE SCALE GENOMIC DNA]</scope>
    <source>
        <strain evidence="15">Mob M</strain>
    </source>
</reference>
<evidence type="ECO:0000256" key="4">
    <source>
        <dbReference type="ARBA" id="ARBA00022714"/>
    </source>
</evidence>
<dbReference type="InterPro" id="IPR017927">
    <property type="entry name" value="FAD-bd_FR_type"/>
</dbReference>
<dbReference type="Gene3D" id="2.40.30.10">
    <property type="entry name" value="Translation factors"/>
    <property type="match status" value="1"/>
</dbReference>
<dbReference type="SUPFAM" id="SSF63380">
    <property type="entry name" value="Riboflavin synthase domain-like"/>
    <property type="match status" value="1"/>
</dbReference>
<dbReference type="InterPro" id="IPR023455">
    <property type="entry name" value="Dihydroorotate_DHASE_ETsu"/>
</dbReference>